<evidence type="ECO:0000313" key="2">
    <source>
        <dbReference type="EMBL" id="GAA5481383.1"/>
    </source>
</evidence>
<reference evidence="2 3" key="1">
    <citation type="submission" date="2024-02" db="EMBL/GenBank/DDBJ databases">
        <title>Haloferula sargassicola NBRC 104335.</title>
        <authorList>
            <person name="Ichikawa N."/>
            <person name="Katano-Makiyama Y."/>
            <person name="Hidaka K."/>
        </authorList>
    </citation>
    <scope>NUCLEOTIDE SEQUENCE [LARGE SCALE GENOMIC DNA]</scope>
    <source>
        <strain evidence="2 3">NBRC 104335</strain>
    </source>
</reference>
<sequence>MAWACVPCLVLGLLVLTAGIVLKEQPLFWRNIGGYPVWLRDLVRIFFWPWLGICVAGLGSWSAWILGATAQRGRGFAAATWAAAGFWTTFGCLMVYMTWNNLGNVIDGREWHYHAPGALERTL</sequence>
<keyword evidence="1" id="KW-0472">Membrane</keyword>
<keyword evidence="3" id="KW-1185">Reference proteome</keyword>
<evidence type="ECO:0000313" key="3">
    <source>
        <dbReference type="Proteomes" id="UP001476282"/>
    </source>
</evidence>
<accession>A0ABP9UNM7</accession>
<dbReference type="Proteomes" id="UP001476282">
    <property type="component" value="Unassembled WGS sequence"/>
</dbReference>
<feature type="transmembrane region" description="Helical" evidence="1">
    <location>
        <begin position="78"/>
        <end position="99"/>
    </location>
</feature>
<dbReference type="EMBL" id="BAABRI010000003">
    <property type="protein sequence ID" value="GAA5481383.1"/>
    <property type="molecule type" value="Genomic_DNA"/>
</dbReference>
<keyword evidence="1" id="KW-0812">Transmembrane</keyword>
<gene>
    <name evidence="2" type="ORF">Hsar01_00592</name>
</gene>
<keyword evidence="1" id="KW-1133">Transmembrane helix</keyword>
<feature type="transmembrane region" description="Helical" evidence="1">
    <location>
        <begin position="47"/>
        <end position="66"/>
    </location>
</feature>
<name>A0ABP9UNM7_9BACT</name>
<evidence type="ECO:0000256" key="1">
    <source>
        <dbReference type="SAM" id="Phobius"/>
    </source>
</evidence>
<comment type="caution">
    <text evidence="2">The sequence shown here is derived from an EMBL/GenBank/DDBJ whole genome shotgun (WGS) entry which is preliminary data.</text>
</comment>
<protein>
    <submittedName>
        <fullName evidence="2">Uncharacterized protein</fullName>
    </submittedName>
</protein>
<proteinExistence type="predicted"/>
<organism evidence="2 3">
    <name type="scientific">Haloferula sargassicola</name>
    <dbReference type="NCBI Taxonomy" id="490096"/>
    <lineage>
        <taxon>Bacteria</taxon>
        <taxon>Pseudomonadati</taxon>
        <taxon>Verrucomicrobiota</taxon>
        <taxon>Verrucomicrobiia</taxon>
        <taxon>Verrucomicrobiales</taxon>
        <taxon>Verrucomicrobiaceae</taxon>
        <taxon>Haloferula</taxon>
    </lineage>
</organism>